<protein>
    <submittedName>
        <fullName evidence="4">Piwi domain</fullName>
    </submittedName>
</protein>
<dbReference type="InterPro" id="IPR003165">
    <property type="entry name" value="Piwi"/>
</dbReference>
<sequence>MPSVLQKGMRALGLAFKMIADDYKPFVAFIVVNKRHQARAFPVNPRDRDSKGTVKPGAVIASVIIDPHRLGFYFWDDSTLQDTSRPCPPEWV</sequence>
<dbReference type="EMBL" id="WSZM01000008">
    <property type="protein sequence ID" value="KAF4046964.1"/>
    <property type="molecule type" value="Genomic_DNA"/>
</dbReference>
<evidence type="ECO:0000313" key="4">
    <source>
        <dbReference type="EMBL" id="KAF4046968.1"/>
    </source>
</evidence>
<proteinExistence type="predicted"/>
<comment type="caution">
    <text evidence="4">The sequence shown here is derived from an EMBL/GenBank/DDBJ whole genome shotgun (WGS) entry which is preliminary data.</text>
</comment>
<gene>
    <name evidence="2" type="ORF">GN244_ATG00488</name>
    <name evidence="3" type="ORF">GN244_ATG00490</name>
    <name evidence="4" type="ORF">GN244_ATG00492</name>
</gene>
<dbReference type="SUPFAM" id="SSF53098">
    <property type="entry name" value="Ribonuclease H-like"/>
    <property type="match status" value="1"/>
</dbReference>
<keyword evidence="5" id="KW-1185">Reference proteome</keyword>
<dbReference type="GO" id="GO:0003676">
    <property type="term" value="F:nucleic acid binding"/>
    <property type="evidence" value="ECO:0007669"/>
    <property type="project" value="InterPro"/>
</dbReference>
<evidence type="ECO:0000259" key="1">
    <source>
        <dbReference type="Pfam" id="PF02171"/>
    </source>
</evidence>
<dbReference type="EMBL" id="WSZM01000008">
    <property type="protein sequence ID" value="KAF4046966.1"/>
    <property type="molecule type" value="Genomic_DNA"/>
</dbReference>
<reference evidence="4" key="1">
    <citation type="submission" date="2020-04" db="EMBL/GenBank/DDBJ databases">
        <title>Hybrid Assembly of Korean Phytophthora infestans isolates.</title>
        <authorList>
            <person name="Prokchorchik M."/>
            <person name="Lee Y."/>
            <person name="Seo J."/>
            <person name="Cho J.-H."/>
            <person name="Park Y.-E."/>
            <person name="Jang D.-C."/>
            <person name="Im J.-S."/>
            <person name="Choi J.-G."/>
            <person name="Park H.-J."/>
            <person name="Lee G.-B."/>
            <person name="Lee Y.-G."/>
            <person name="Hong S.-Y."/>
            <person name="Cho K."/>
            <person name="Sohn K.H."/>
        </authorList>
    </citation>
    <scope>NUCLEOTIDE SEQUENCE</scope>
    <source>
        <strain evidence="4">KR_1_A1</strain>
    </source>
</reference>
<accession>A0A833WNF4</accession>
<dbReference type="Gene3D" id="3.30.420.10">
    <property type="entry name" value="Ribonuclease H-like superfamily/Ribonuclease H"/>
    <property type="match status" value="1"/>
</dbReference>
<name>A0A833WNF4_PHYIN</name>
<evidence type="ECO:0000313" key="3">
    <source>
        <dbReference type="EMBL" id="KAF4046966.1"/>
    </source>
</evidence>
<feature type="domain" description="Piwi" evidence="1">
    <location>
        <begin position="3"/>
        <end position="87"/>
    </location>
</feature>
<dbReference type="PANTHER" id="PTHR22891">
    <property type="entry name" value="EUKARYOTIC TRANSLATION INITIATION FACTOR 2C"/>
    <property type="match status" value="1"/>
</dbReference>
<evidence type="ECO:0000313" key="2">
    <source>
        <dbReference type="EMBL" id="KAF4046964.1"/>
    </source>
</evidence>
<dbReference type="EMBL" id="WSZM01000008">
    <property type="protein sequence ID" value="KAF4046968.1"/>
    <property type="molecule type" value="Genomic_DNA"/>
</dbReference>
<dbReference type="Proteomes" id="UP000602510">
    <property type="component" value="Unassembled WGS sequence"/>
</dbReference>
<organism evidence="4 5">
    <name type="scientific">Phytophthora infestans</name>
    <name type="common">Potato late blight agent</name>
    <name type="synonym">Botrytis infestans</name>
    <dbReference type="NCBI Taxonomy" id="4787"/>
    <lineage>
        <taxon>Eukaryota</taxon>
        <taxon>Sar</taxon>
        <taxon>Stramenopiles</taxon>
        <taxon>Oomycota</taxon>
        <taxon>Peronosporomycetes</taxon>
        <taxon>Peronosporales</taxon>
        <taxon>Peronosporaceae</taxon>
        <taxon>Phytophthora</taxon>
    </lineage>
</organism>
<dbReference type="Pfam" id="PF02171">
    <property type="entry name" value="Piwi"/>
    <property type="match status" value="1"/>
</dbReference>
<dbReference type="InterPro" id="IPR036397">
    <property type="entry name" value="RNaseH_sf"/>
</dbReference>
<evidence type="ECO:0000313" key="5">
    <source>
        <dbReference type="Proteomes" id="UP000602510"/>
    </source>
</evidence>
<dbReference type="AlphaFoldDB" id="A0A833WNF4"/>
<dbReference type="InterPro" id="IPR012337">
    <property type="entry name" value="RNaseH-like_sf"/>
</dbReference>